<evidence type="ECO:0000256" key="11">
    <source>
        <dbReference type="ARBA" id="ARBA00022777"/>
    </source>
</evidence>
<keyword evidence="5" id="KW-0963">Cytoplasm</keyword>
<keyword evidence="9" id="KW-0547">Nucleotide-binding</keyword>
<keyword evidence="11" id="KW-0418">Kinase</keyword>
<dbReference type="GO" id="GO:0006741">
    <property type="term" value="P:NADP+ biosynthetic process"/>
    <property type="evidence" value="ECO:0000318"/>
    <property type="project" value="GO_Central"/>
</dbReference>
<dbReference type="Gene3D" id="2.60.200.30">
    <property type="entry name" value="Probable inorganic polyphosphate/atp-NAD kinase, domain 2"/>
    <property type="match status" value="1"/>
</dbReference>
<keyword evidence="6" id="KW-0808">Transferase</keyword>
<evidence type="ECO:0000256" key="9">
    <source>
        <dbReference type="ARBA" id="ARBA00022741"/>
    </source>
</evidence>
<dbReference type="InterPro" id="IPR051979">
    <property type="entry name" value="B-box_zinc_finger"/>
</dbReference>
<feature type="domain" description="B box-type" evidence="22">
    <location>
        <begin position="443"/>
        <end position="490"/>
    </location>
</feature>
<evidence type="ECO:0000256" key="1">
    <source>
        <dbReference type="ARBA" id="ARBA00004123"/>
    </source>
</evidence>
<keyword evidence="24" id="KW-1185">Reference proteome</keyword>
<feature type="domain" description="B box-type" evidence="22">
    <location>
        <begin position="391"/>
        <end position="438"/>
    </location>
</feature>
<dbReference type="PaxDb" id="4081-Solyc07g062150.2.1"/>
<proteinExistence type="inferred from homology"/>
<dbReference type="SMART" id="SM00336">
    <property type="entry name" value="BBOX"/>
    <property type="match status" value="2"/>
</dbReference>
<dbReference type="Pfam" id="PF01513">
    <property type="entry name" value="NAD_kinase"/>
    <property type="match status" value="1"/>
</dbReference>
<dbReference type="GO" id="GO:0042736">
    <property type="term" value="F:NADH kinase activity"/>
    <property type="evidence" value="ECO:0007669"/>
    <property type="project" value="UniProtKB-EC"/>
</dbReference>
<dbReference type="GO" id="GO:0008270">
    <property type="term" value="F:zinc ion binding"/>
    <property type="evidence" value="ECO:0007669"/>
    <property type="project" value="UniProtKB-KW"/>
</dbReference>
<evidence type="ECO:0000256" key="20">
    <source>
        <dbReference type="PROSITE-ProRule" id="PRU00024"/>
    </source>
</evidence>
<dbReference type="GO" id="GO:0019674">
    <property type="term" value="P:NAD+ metabolic process"/>
    <property type="evidence" value="ECO:0007669"/>
    <property type="project" value="InterPro"/>
</dbReference>
<keyword evidence="8" id="KW-0677">Repeat</keyword>
<dbReference type="GO" id="GO:0005737">
    <property type="term" value="C:cytoplasm"/>
    <property type="evidence" value="ECO:0007669"/>
    <property type="project" value="UniProtKB-SubCell"/>
</dbReference>
<organism evidence="23">
    <name type="scientific">Solanum lycopersicum</name>
    <name type="common">Tomato</name>
    <name type="synonym">Lycopersicon esculentum</name>
    <dbReference type="NCBI Taxonomy" id="4081"/>
    <lineage>
        <taxon>Eukaryota</taxon>
        <taxon>Viridiplantae</taxon>
        <taxon>Streptophyta</taxon>
        <taxon>Embryophyta</taxon>
        <taxon>Tracheophyta</taxon>
        <taxon>Spermatophyta</taxon>
        <taxon>Magnoliopsida</taxon>
        <taxon>eudicotyledons</taxon>
        <taxon>Gunneridae</taxon>
        <taxon>Pentapetalae</taxon>
        <taxon>asterids</taxon>
        <taxon>lamiids</taxon>
        <taxon>Solanales</taxon>
        <taxon>Solanaceae</taxon>
        <taxon>Solanoideae</taxon>
        <taxon>Solaneae</taxon>
        <taxon>Solanum</taxon>
        <taxon>Solanum subgen. Lycopersicon</taxon>
    </lineage>
</organism>
<dbReference type="EC" id="2.7.1.86" evidence="19"/>
<evidence type="ECO:0000313" key="23">
    <source>
        <dbReference type="EnsemblPlants" id="Solyc07g062160.3.1"/>
    </source>
</evidence>
<keyword evidence="18" id="KW-0539">Nucleus</keyword>
<evidence type="ECO:0000256" key="3">
    <source>
        <dbReference type="ARBA" id="ARBA00010995"/>
    </source>
</evidence>
<evidence type="ECO:0000256" key="2">
    <source>
        <dbReference type="ARBA" id="ARBA00004496"/>
    </source>
</evidence>
<evidence type="ECO:0000256" key="15">
    <source>
        <dbReference type="ARBA" id="ARBA00023015"/>
    </source>
</evidence>
<name>A0A3Q7HE67_SOLLC</name>
<dbReference type="Pfam" id="PF00643">
    <property type="entry name" value="zf-B_box"/>
    <property type="match status" value="1"/>
</dbReference>
<evidence type="ECO:0000256" key="8">
    <source>
        <dbReference type="ARBA" id="ARBA00022737"/>
    </source>
</evidence>
<dbReference type="InterPro" id="IPR049808">
    <property type="entry name" value="CONSTANS-like_Bbox1"/>
</dbReference>
<feature type="compositionally biased region" description="Low complexity" evidence="21">
    <location>
        <begin position="667"/>
        <end position="679"/>
    </location>
</feature>
<evidence type="ECO:0000256" key="5">
    <source>
        <dbReference type="ARBA" id="ARBA00022490"/>
    </source>
</evidence>
<dbReference type="Proteomes" id="UP000004994">
    <property type="component" value="Chromosome 7"/>
</dbReference>
<keyword evidence="14" id="KW-0521">NADP</keyword>
<dbReference type="GO" id="GO:0005524">
    <property type="term" value="F:ATP binding"/>
    <property type="evidence" value="ECO:0007669"/>
    <property type="project" value="UniProtKB-KW"/>
</dbReference>
<dbReference type="Gene3D" id="3.30.160.60">
    <property type="entry name" value="Classic Zinc Finger"/>
    <property type="match status" value="1"/>
</dbReference>
<dbReference type="STRING" id="4081.A0A3Q7HE67"/>
<dbReference type="PANTHER" id="PTHR31832">
    <property type="entry name" value="B-BOX ZINC FINGER PROTEIN 22"/>
    <property type="match status" value="1"/>
</dbReference>
<reference evidence="23" key="1">
    <citation type="journal article" date="2012" name="Nature">
        <title>The tomato genome sequence provides insights into fleshy fruit evolution.</title>
        <authorList>
            <consortium name="Tomato Genome Consortium"/>
        </authorList>
    </citation>
    <scope>NUCLEOTIDE SEQUENCE [LARGE SCALE GENOMIC DNA]</scope>
    <source>
        <strain evidence="23">cv. Heinz 1706</strain>
    </source>
</reference>
<dbReference type="Gramene" id="Solyc07g062160.3.1">
    <property type="protein sequence ID" value="Solyc07g062160.3.1"/>
    <property type="gene ID" value="Solyc07g062160.3"/>
</dbReference>
<evidence type="ECO:0000256" key="19">
    <source>
        <dbReference type="ARBA" id="ARBA00066398"/>
    </source>
</evidence>
<dbReference type="FunFam" id="3.30.160.60:FF:000589">
    <property type="entry name" value="B-box zinc finger protein 22"/>
    <property type="match status" value="1"/>
</dbReference>
<evidence type="ECO:0000256" key="14">
    <source>
        <dbReference type="ARBA" id="ARBA00022857"/>
    </source>
</evidence>
<feature type="region of interest" description="Disordered" evidence="21">
    <location>
        <begin position="667"/>
        <end position="689"/>
    </location>
</feature>
<dbReference type="InterPro" id="IPR017437">
    <property type="entry name" value="ATP-NAD_kinase_PpnK-typ_C"/>
</dbReference>
<dbReference type="GO" id="GO:0005634">
    <property type="term" value="C:nucleus"/>
    <property type="evidence" value="ECO:0007669"/>
    <property type="project" value="UniProtKB-SubCell"/>
</dbReference>
<dbReference type="CDD" id="cd19821">
    <property type="entry name" value="Bbox1_BBX-like"/>
    <property type="match status" value="2"/>
</dbReference>
<comment type="similarity">
    <text evidence="3">Belongs to the NAD kinase family.</text>
</comment>
<dbReference type="InParanoid" id="A0A3Q7HE67"/>
<evidence type="ECO:0000313" key="24">
    <source>
        <dbReference type="Proteomes" id="UP000004994"/>
    </source>
</evidence>
<dbReference type="InterPro" id="IPR002504">
    <property type="entry name" value="NADK"/>
</dbReference>
<dbReference type="SUPFAM" id="SSF111331">
    <property type="entry name" value="NAD kinase/diacylglycerol kinase-like"/>
    <property type="match status" value="1"/>
</dbReference>
<dbReference type="Gene3D" id="3.40.50.10330">
    <property type="entry name" value="Probable inorganic polyphosphate/atp-NAD kinase, domain 1"/>
    <property type="match status" value="1"/>
</dbReference>
<feature type="region of interest" description="Disordered" evidence="21">
    <location>
        <begin position="501"/>
        <end position="525"/>
    </location>
</feature>
<protein>
    <recommendedName>
        <fullName evidence="19">NADH kinase</fullName>
        <ecNumber evidence="19">2.7.1.86</ecNumber>
    </recommendedName>
</protein>
<evidence type="ECO:0000256" key="4">
    <source>
        <dbReference type="ARBA" id="ARBA00011738"/>
    </source>
</evidence>
<dbReference type="FunFam" id="3.40.50.10330:FF:000027">
    <property type="entry name" value="NADH kinase"/>
    <property type="match status" value="1"/>
</dbReference>
<evidence type="ECO:0000256" key="10">
    <source>
        <dbReference type="ARBA" id="ARBA00022771"/>
    </source>
</evidence>
<dbReference type="PROSITE" id="PS50119">
    <property type="entry name" value="ZF_BBOX"/>
    <property type="match status" value="2"/>
</dbReference>
<dbReference type="GO" id="GO:0003951">
    <property type="term" value="F:NAD+ kinase activity"/>
    <property type="evidence" value="ECO:0000318"/>
    <property type="project" value="GO_Central"/>
</dbReference>
<keyword evidence="16" id="KW-0520">NAD</keyword>
<keyword evidence="13" id="KW-0067">ATP-binding</keyword>
<dbReference type="EnsemblPlants" id="Solyc07g062160.3.1">
    <property type="protein sequence ID" value="Solyc07g062160.3.1"/>
    <property type="gene ID" value="Solyc07g062160.3"/>
</dbReference>
<dbReference type="FunFam" id="2.60.200.30:FF:000015">
    <property type="entry name" value="NAD(H) kinase 3"/>
    <property type="match status" value="1"/>
</dbReference>
<keyword evidence="10 20" id="KW-0863">Zinc-finger</keyword>
<evidence type="ECO:0000259" key="22">
    <source>
        <dbReference type="PROSITE" id="PS50119"/>
    </source>
</evidence>
<evidence type="ECO:0000256" key="18">
    <source>
        <dbReference type="ARBA" id="ARBA00023242"/>
    </source>
</evidence>
<comment type="subcellular location">
    <subcellularLocation>
        <location evidence="2">Cytoplasm</location>
    </subcellularLocation>
    <subcellularLocation>
        <location evidence="1">Nucleus</location>
    </subcellularLocation>
</comment>
<dbReference type="AlphaFoldDB" id="A0A3Q7HE67"/>
<feature type="compositionally biased region" description="Low complexity" evidence="21">
    <location>
        <begin position="503"/>
        <end position="515"/>
    </location>
</feature>
<dbReference type="InterPro" id="IPR000315">
    <property type="entry name" value="Znf_B-box"/>
</dbReference>
<keyword evidence="7" id="KW-0479">Metal-binding</keyword>
<keyword evidence="15" id="KW-0805">Transcription regulation</keyword>
<dbReference type="InterPro" id="IPR016064">
    <property type="entry name" value="NAD/diacylglycerol_kinase_sf"/>
</dbReference>
<accession>A0A3Q7HE67</accession>
<evidence type="ECO:0000256" key="7">
    <source>
        <dbReference type="ARBA" id="ARBA00022723"/>
    </source>
</evidence>
<evidence type="ECO:0000256" key="13">
    <source>
        <dbReference type="ARBA" id="ARBA00022840"/>
    </source>
</evidence>
<evidence type="ECO:0000256" key="17">
    <source>
        <dbReference type="ARBA" id="ARBA00023163"/>
    </source>
</evidence>
<evidence type="ECO:0000256" key="6">
    <source>
        <dbReference type="ARBA" id="ARBA00022679"/>
    </source>
</evidence>
<evidence type="ECO:0000256" key="21">
    <source>
        <dbReference type="SAM" id="MobiDB-lite"/>
    </source>
</evidence>
<dbReference type="InterPro" id="IPR017438">
    <property type="entry name" value="ATP-NAD_kinase_N"/>
</dbReference>
<keyword evidence="17" id="KW-0804">Transcription</keyword>
<reference evidence="23" key="2">
    <citation type="submission" date="2019-01" db="UniProtKB">
        <authorList>
            <consortium name="EnsemblPlants"/>
        </authorList>
    </citation>
    <scope>IDENTIFICATION</scope>
    <source>
        <strain evidence="23">cv. Heinz 1706</strain>
    </source>
</reference>
<evidence type="ECO:0000256" key="12">
    <source>
        <dbReference type="ARBA" id="ARBA00022833"/>
    </source>
</evidence>
<sequence>MARRRLLLLLKPFDMLPSRHFDESSHFRNSKGWPALWRSVFKGGTTMVEGCRVRLLLLQLSQVIKYLDSRSLVHMEAINFCQNILRKKHVDWEAVYRFNLCRPIRDVDLVVTIGGDGTLLQASHFMDDSIPVLGVNSDPTQAEEVEDCNKEFDATRSTGYLCAATVKNFEQIIDDILENHARPSEVSRMSITHNSKQLPTYALNDVLICHPSPATVSRFSFSKKKEGQSSSSMVHCRSSGLRVSTAAGSTAAMLSSGGFAMPILSRDLQYIVREPISPGAYNSAMHGTVKPEELMEIAWYCNEGLIYIDGSHIIHSVQHGDIIELSCKAPKLKIFLPSHLISDDGCGLGFCSLDLQLQKHYYDEMWITFQSSSNHAKEIFCFFIRRSAEEVMKIQCNVCEVAEANVLCCADEAALCWSCDEKVHAANKLASKHQRVPLSGSSSSMPMCDICQETVGYFFCLEDRALLCRKCDIAIHTANPHVAAHQRFLLTGVKVGLEPVDPGGISSSGTSQSIQKVSEPESAPLSKRNASVSLDAQFNKVLPTQVSGIEDFAPTKSPFAGGSAAGSMPQWQFDEFIGLSDFNQNYGYMDDGSSKADNGKLGGESDSSSILRVEDEELDGDECLGQVPDTSWAVPQVPSPPTASGLYWPKTYQNPFDSAVFVPDISYSPSSSLQQQPPSGTRLKRRRQC</sequence>
<comment type="subunit">
    <text evidence="4">Homodimer.</text>
</comment>
<keyword evidence="12" id="KW-0862">Zinc</keyword>
<dbReference type="PANTHER" id="PTHR31832:SF90">
    <property type="entry name" value="B-BOX ZINC FINGER PROTEIN 22-LIKE"/>
    <property type="match status" value="1"/>
</dbReference>
<evidence type="ECO:0000256" key="16">
    <source>
        <dbReference type="ARBA" id="ARBA00023027"/>
    </source>
</evidence>